<evidence type="ECO:0000256" key="1">
    <source>
        <dbReference type="ARBA" id="ARBA00023015"/>
    </source>
</evidence>
<evidence type="ECO:0000256" key="3">
    <source>
        <dbReference type="ARBA" id="ARBA00023125"/>
    </source>
</evidence>
<dbReference type="Gene3D" id="1.10.601.10">
    <property type="entry name" value="RNA Polymerase Primary Sigma Factor"/>
    <property type="match status" value="1"/>
</dbReference>
<dbReference type="InterPro" id="IPR014875">
    <property type="entry name" value="Mor_transcription_activator"/>
</dbReference>
<dbReference type="NCBIfam" id="TIGR02937">
    <property type="entry name" value="sigma70-ECF"/>
    <property type="match status" value="1"/>
</dbReference>
<dbReference type="InterPro" id="IPR036388">
    <property type="entry name" value="WH-like_DNA-bd_sf"/>
</dbReference>
<dbReference type="InterPro" id="IPR000943">
    <property type="entry name" value="RNA_pol_sigma70"/>
</dbReference>
<dbReference type="InterPro" id="IPR013324">
    <property type="entry name" value="RNA_pol_sigma_r3/r4-like"/>
</dbReference>
<keyword evidence="2" id="KW-0731">Sigma factor</keyword>
<organism evidence="6 7">
    <name type="scientific">Gimesia aquarii</name>
    <dbReference type="NCBI Taxonomy" id="2527964"/>
    <lineage>
        <taxon>Bacteria</taxon>
        <taxon>Pseudomonadati</taxon>
        <taxon>Planctomycetota</taxon>
        <taxon>Planctomycetia</taxon>
        <taxon>Planctomycetales</taxon>
        <taxon>Planctomycetaceae</taxon>
        <taxon>Gimesia</taxon>
    </lineage>
</organism>
<evidence type="ECO:0000313" key="7">
    <source>
        <dbReference type="Proteomes" id="UP000318704"/>
    </source>
</evidence>
<sequence length="576" mass="67719">MSHVKDTLVTEKSQNFRVGNMISSRYHNPAIKQLAEQQVKYAPRDVKLEQISRAEEFLANIEQTQDYAYPEICKEITTYRSEIYPDLVISGKDVFHDLRCFIEDLSDSAEIDVEDIDEEVLTVQDLSKQFNISTKTVDRWRDKGLVSRRFRFNGRKRVGFLKSSVDRFLEKNRGHITRSMNFSQLSDEDREEILRRARRLARYGGCPAEVSRRIARHMDRSPETIRYTLKNFDRENPELAIFPNAPEKITDQQKRDIYNNFRRGIAVEKLARRYCRTKASIYRIISEARAVRLHAQTIDYMFSDEFELPDADKLILGPPPEVDKDSQKVRTPPGLPPYLASLYSIPLLTREEEAYYFRKLNYLKYKAFHIQENLDPNRPKARDMDQIEKLLDESTDVKNFLIRSNLRLVVSIAKRHIRPGGNFFEMVSDGNMSLIRAIEKFDYTKGNKFSTYASWAIMKNYARSIPAEYKVLDRFRTGNDELFFQSTDERESQYREELINQKQHAVIMSILDQLDGREKDILIYRYGLNARNEPQTLEQVGNRFGVTKERIRQLESRALKKLRRITQVERVEIPGI</sequence>
<dbReference type="InterPro" id="IPR007627">
    <property type="entry name" value="RNA_pol_sigma70_r2"/>
</dbReference>
<dbReference type="KEGG" id="gaw:V144x_05390"/>
<dbReference type="GO" id="GO:0006352">
    <property type="term" value="P:DNA-templated transcription initiation"/>
    <property type="evidence" value="ECO:0007669"/>
    <property type="project" value="InterPro"/>
</dbReference>
<gene>
    <name evidence="6" type="primary">sigA_1</name>
    <name evidence="6" type="ORF">V144x_05390</name>
</gene>
<dbReference type="EMBL" id="CP037920">
    <property type="protein sequence ID" value="QDT95100.1"/>
    <property type="molecule type" value="Genomic_DNA"/>
</dbReference>
<keyword evidence="3" id="KW-0238">DNA-binding</keyword>
<evidence type="ECO:0000256" key="4">
    <source>
        <dbReference type="ARBA" id="ARBA00023163"/>
    </source>
</evidence>
<dbReference type="Pfam" id="PF04542">
    <property type="entry name" value="Sigma70_r2"/>
    <property type="match status" value="1"/>
</dbReference>
<dbReference type="Pfam" id="PF04545">
    <property type="entry name" value="Sigma70_r4"/>
    <property type="match status" value="1"/>
</dbReference>
<dbReference type="SUPFAM" id="SSF88659">
    <property type="entry name" value="Sigma3 and sigma4 domains of RNA polymerase sigma factors"/>
    <property type="match status" value="1"/>
</dbReference>
<dbReference type="InterPro" id="IPR014284">
    <property type="entry name" value="RNA_pol_sigma-70_dom"/>
</dbReference>
<dbReference type="InterPro" id="IPR013325">
    <property type="entry name" value="RNA_pol_sigma_r2"/>
</dbReference>
<dbReference type="GO" id="GO:0003677">
    <property type="term" value="F:DNA binding"/>
    <property type="evidence" value="ECO:0007669"/>
    <property type="project" value="UniProtKB-KW"/>
</dbReference>
<dbReference type="Proteomes" id="UP000318704">
    <property type="component" value="Chromosome"/>
</dbReference>
<dbReference type="InterPro" id="IPR007630">
    <property type="entry name" value="RNA_pol_sigma70_r4"/>
</dbReference>
<name>A0A517VQ81_9PLAN</name>
<dbReference type="Pfam" id="PF08765">
    <property type="entry name" value="Mor"/>
    <property type="match status" value="1"/>
</dbReference>
<protein>
    <submittedName>
        <fullName evidence="6">RNA polymerase sigma factor SigA</fullName>
    </submittedName>
</protein>
<reference evidence="6 7" key="1">
    <citation type="submission" date="2019-03" db="EMBL/GenBank/DDBJ databases">
        <title>Deep-cultivation of Planctomycetes and their phenomic and genomic characterization uncovers novel biology.</title>
        <authorList>
            <person name="Wiegand S."/>
            <person name="Jogler M."/>
            <person name="Boedeker C."/>
            <person name="Pinto D."/>
            <person name="Vollmers J."/>
            <person name="Rivas-Marin E."/>
            <person name="Kohn T."/>
            <person name="Peeters S.H."/>
            <person name="Heuer A."/>
            <person name="Rast P."/>
            <person name="Oberbeckmann S."/>
            <person name="Bunk B."/>
            <person name="Jeske O."/>
            <person name="Meyerdierks A."/>
            <person name="Storesund J.E."/>
            <person name="Kallscheuer N."/>
            <person name="Luecker S."/>
            <person name="Lage O.M."/>
            <person name="Pohl T."/>
            <person name="Merkel B.J."/>
            <person name="Hornburger P."/>
            <person name="Mueller R.-W."/>
            <person name="Bruemmer F."/>
            <person name="Labrenz M."/>
            <person name="Spormann A.M."/>
            <person name="Op den Camp H."/>
            <person name="Overmann J."/>
            <person name="Amann R."/>
            <person name="Jetten M.S.M."/>
            <person name="Mascher T."/>
            <person name="Medema M.H."/>
            <person name="Devos D.P."/>
            <person name="Kaster A.-K."/>
            <person name="Ovreas L."/>
            <person name="Rohde M."/>
            <person name="Galperin M.Y."/>
            <person name="Jogler C."/>
        </authorList>
    </citation>
    <scope>NUCLEOTIDE SEQUENCE [LARGE SCALE GENOMIC DNA]</scope>
    <source>
        <strain evidence="6 7">V144</strain>
    </source>
</reference>
<dbReference type="Gene3D" id="1.10.10.10">
    <property type="entry name" value="Winged helix-like DNA-binding domain superfamily/Winged helix DNA-binding domain"/>
    <property type="match status" value="1"/>
</dbReference>
<dbReference type="AlphaFoldDB" id="A0A517VQ81"/>
<dbReference type="CDD" id="cd06171">
    <property type="entry name" value="Sigma70_r4"/>
    <property type="match status" value="1"/>
</dbReference>
<evidence type="ECO:0000313" key="6">
    <source>
        <dbReference type="EMBL" id="QDT95100.1"/>
    </source>
</evidence>
<dbReference type="PANTHER" id="PTHR30603:SF60">
    <property type="entry name" value="RNA POLYMERASE SIGMA FACTOR RPOD"/>
    <property type="match status" value="1"/>
</dbReference>
<proteinExistence type="predicted"/>
<evidence type="ECO:0000259" key="5">
    <source>
        <dbReference type="PROSITE" id="PS00716"/>
    </source>
</evidence>
<dbReference type="SUPFAM" id="SSF88946">
    <property type="entry name" value="Sigma2 domain of RNA polymerase sigma factors"/>
    <property type="match status" value="1"/>
</dbReference>
<dbReference type="GO" id="GO:0016987">
    <property type="term" value="F:sigma factor activity"/>
    <property type="evidence" value="ECO:0007669"/>
    <property type="project" value="UniProtKB-KW"/>
</dbReference>
<evidence type="ECO:0000256" key="2">
    <source>
        <dbReference type="ARBA" id="ARBA00023082"/>
    </source>
</evidence>
<keyword evidence="4" id="KW-0804">Transcription</keyword>
<dbReference type="PRINTS" id="PR00046">
    <property type="entry name" value="SIGMA70FCT"/>
</dbReference>
<feature type="domain" description="RNA polymerase sigma-70" evidence="5">
    <location>
        <begin position="536"/>
        <end position="562"/>
    </location>
</feature>
<keyword evidence="1" id="KW-0805">Transcription regulation</keyword>
<dbReference type="PANTHER" id="PTHR30603">
    <property type="entry name" value="RNA POLYMERASE SIGMA FACTOR RPO"/>
    <property type="match status" value="1"/>
</dbReference>
<accession>A0A517VQ81</accession>
<dbReference type="PROSITE" id="PS00716">
    <property type="entry name" value="SIGMA70_2"/>
    <property type="match status" value="1"/>
</dbReference>
<dbReference type="InterPro" id="IPR050239">
    <property type="entry name" value="Sigma-70_RNA_pol_init_factors"/>
</dbReference>